<evidence type="ECO:0000256" key="7">
    <source>
        <dbReference type="ARBA" id="ARBA00022949"/>
    </source>
</evidence>
<dbReference type="Gene3D" id="2.10.110.10">
    <property type="entry name" value="Cysteine Rich Protein"/>
    <property type="match status" value="3"/>
</dbReference>
<dbReference type="FunFam" id="2.10.110.10:FF:000008">
    <property type="entry name" value="Paxillin isoform 1"/>
    <property type="match status" value="1"/>
</dbReference>
<dbReference type="Pfam" id="PF00412">
    <property type="entry name" value="LIM"/>
    <property type="match status" value="3"/>
</dbReference>
<dbReference type="SMART" id="SM00132">
    <property type="entry name" value="LIM"/>
    <property type="match status" value="3"/>
</dbReference>
<evidence type="ECO:0000256" key="1">
    <source>
        <dbReference type="ARBA" id="ARBA00004282"/>
    </source>
</evidence>
<dbReference type="PROSITE" id="PS00478">
    <property type="entry name" value="LIM_DOMAIN_1"/>
    <property type="match status" value="2"/>
</dbReference>
<evidence type="ECO:0000256" key="8">
    <source>
        <dbReference type="ARBA" id="ARBA00023038"/>
    </source>
</evidence>
<dbReference type="Proteomes" id="UP000019118">
    <property type="component" value="Unassembled WGS sequence"/>
</dbReference>
<dbReference type="InterPro" id="IPR017351">
    <property type="entry name" value="PINCH-1-4-like"/>
</dbReference>
<dbReference type="EnsemblMetazoa" id="XM_019902955.1">
    <property type="protein sequence ID" value="XP_019758514.1"/>
    <property type="gene ID" value="LOC109536649"/>
</dbReference>
<dbReference type="GeneID" id="109536649"/>
<comment type="subcellular location">
    <subcellularLocation>
        <location evidence="1">Cell junction</location>
    </subcellularLocation>
    <subcellularLocation>
        <location evidence="2">Cytoplasm</location>
    </subcellularLocation>
</comment>
<sequence length="242" mass="27188">MCLRHKPIAPHCLFNYSLCINNIRNKQQKHLIKIQLCAVCSFKDFVNMGCSQSSKSNSSKSAPASTEPKVCAQCKETITGQFLTALGESWHPDHFACEECKQPIKETKFHTNEGKPYCSECHVKLFAKTCFACDKPILDKCVQAMGTNWHEDHFICGGCKCKLVGTQFMDVKGAPFCQKCYLSKHADRCKGCSKPIADKAVVALDAKWHQMCFRCSKCEKPIMKDQSYKLDAKTGKPHCVKC</sequence>
<keyword evidence="5" id="KW-0677">Repeat</keyword>
<dbReference type="FunFam" id="2.10.110.10:FF:000005">
    <property type="entry name" value="Testin isoform 1"/>
    <property type="match status" value="1"/>
</dbReference>
<evidence type="ECO:0000313" key="12">
    <source>
        <dbReference type="Proteomes" id="UP000019118"/>
    </source>
</evidence>
<reference evidence="12" key="1">
    <citation type="journal article" date="2013" name="Genome Biol.">
        <title>Draft genome of the mountain pine beetle, Dendroctonus ponderosae Hopkins, a major forest pest.</title>
        <authorList>
            <person name="Keeling C.I."/>
            <person name="Yuen M.M."/>
            <person name="Liao N.Y."/>
            <person name="Docking T.R."/>
            <person name="Chan S.K."/>
            <person name="Taylor G.A."/>
            <person name="Palmquist D.L."/>
            <person name="Jackman S.D."/>
            <person name="Nguyen A."/>
            <person name="Li M."/>
            <person name="Henderson H."/>
            <person name="Janes J.K."/>
            <person name="Zhao Y."/>
            <person name="Pandoh P."/>
            <person name="Moore R."/>
            <person name="Sperling F.A."/>
            <person name="Huber D.P."/>
            <person name="Birol I."/>
            <person name="Jones S.J."/>
            <person name="Bohlmann J."/>
        </authorList>
    </citation>
    <scope>NUCLEOTIDE SEQUENCE</scope>
</reference>
<keyword evidence="7" id="KW-0965">Cell junction</keyword>
<evidence type="ECO:0000256" key="9">
    <source>
        <dbReference type="PROSITE-ProRule" id="PRU00125"/>
    </source>
</evidence>
<evidence type="ECO:0000313" key="11">
    <source>
        <dbReference type="EnsemblMetazoa" id="XP_019758514.1"/>
    </source>
</evidence>
<dbReference type="KEGG" id="dpa:109536649"/>
<keyword evidence="6 9" id="KW-0862">Zinc</keyword>
<protein>
    <recommendedName>
        <fullName evidence="10">LIM zinc-binding domain-containing protein</fullName>
    </recommendedName>
</protein>
<dbReference type="GO" id="GO:0046872">
    <property type="term" value="F:metal ion binding"/>
    <property type="evidence" value="ECO:0007669"/>
    <property type="project" value="UniProtKB-KW"/>
</dbReference>
<keyword evidence="12" id="KW-1185">Reference proteome</keyword>
<feature type="domain" description="LIM zinc-binding" evidence="10">
    <location>
        <begin position="187"/>
        <end position="242"/>
    </location>
</feature>
<keyword evidence="4 9" id="KW-0479">Metal-binding</keyword>
<feature type="domain" description="LIM zinc-binding" evidence="10">
    <location>
        <begin position="69"/>
        <end position="128"/>
    </location>
</feature>
<dbReference type="SUPFAM" id="SSF57716">
    <property type="entry name" value="Glucocorticoid receptor-like (DNA-binding domain)"/>
    <property type="match status" value="3"/>
</dbReference>
<dbReference type="PANTHER" id="PTHR24210">
    <property type="entry name" value="LIM DOMAIN-CONTAINING PROTEIN"/>
    <property type="match status" value="1"/>
</dbReference>
<dbReference type="InterPro" id="IPR001781">
    <property type="entry name" value="Znf_LIM"/>
</dbReference>
<name>A0AAR5PBR0_DENPD</name>
<dbReference type="PANTHER" id="PTHR24210:SF0">
    <property type="entry name" value="LIM DOMAIN-CONTAINING PROTEIN"/>
    <property type="match status" value="1"/>
</dbReference>
<dbReference type="AlphaFoldDB" id="A0AAR5PBR0"/>
<evidence type="ECO:0000256" key="4">
    <source>
        <dbReference type="ARBA" id="ARBA00022723"/>
    </source>
</evidence>
<organism evidence="11 12">
    <name type="scientific">Dendroctonus ponderosae</name>
    <name type="common">Mountain pine beetle</name>
    <dbReference type="NCBI Taxonomy" id="77166"/>
    <lineage>
        <taxon>Eukaryota</taxon>
        <taxon>Metazoa</taxon>
        <taxon>Ecdysozoa</taxon>
        <taxon>Arthropoda</taxon>
        <taxon>Hexapoda</taxon>
        <taxon>Insecta</taxon>
        <taxon>Pterygota</taxon>
        <taxon>Neoptera</taxon>
        <taxon>Endopterygota</taxon>
        <taxon>Coleoptera</taxon>
        <taxon>Polyphaga</taxon>
        <taxon>Cucujiformia</taxon>
        <taxon>Curculionidae</taxon>
        <taxon>Scolytinae</taxon>
        <taxon>Dendroctonus</taxon>
    </lineage>
</organism>
<evidence type="ECO:0000256" key="5">
    <source>
        <dbReference type="ARBA" id="ARBA00022737"/>
    </source>
</evidence>
<evidence type="ECO:0000256" key="2">
    <source>
        <dbReference type="ARBA" id="ARBA00004496"/>
    </source>
</evidence>
<evidence type="ECO:0000259" key="10">
    <source>
        <dbReference type="PROSITE" id="PS50023"/>
    </source>
</evidence>
<keyword evidence="8 9" id="KW-0440">LIM domain</keyword>
<reference evidence="11" key="2">
    <citation type="submission" date="2024-08" db="UniProtKB">
        <authorList>
            <consortium name="EnsemblMetazoa"/>
        </authorList>
    </citation>
    <scope>IDENTIFICATION</scope>
</reference>
<accession>A0AAR5PBR0</accession>
<dbReference type="GO" id="GO:0070161">
    <property type="term" value="C:anchoring junction"/>
    <property type="evidence" value="ECO:0007669"/>
    <property type="project" value="UniProtKB-SubCell"/>
</dbReference>
<dbReference type="PROSITE" id="PS50023">
    <property type="entry name" value="LIM_DOMAIN_2"/>
    <property type="match status" value="2"/>
</dbReference>
<keyword evidence="3" id="KW-0963">Cytoplasm</keyword>
<dbReference type="GO" id="GO:0005737">
    <property type="term" value="C:cytoplasm"/>
    <property type="evidence" value="ECO:0007669"/>
    <property type="project" value="UniProtKB-SubCell"/>
</dbReference>
<proteinExistence type="predicted"/>
<evidence type="ECO:0000256" key="6">
    <source>
        <dbReference type="ARBA" id="ARBA00022833"/>
    </source>
</evidence>
<evidence type="ECO:0000256" key="3">
    <source>
        <dbReference type="ARBA" id="ARBA00022490"/>
    </source>
</evidence>